<dbReference type="STRING" id="1457250.GCA_000755225_00333"/>
<proteinExistence type="predicted"/>
<dbReference type="InterPro" id="IPR055974">
    <property type="entry name" value="DUF7552"/>
</dbReference>
<feature type="region of interest" description="Disordered" evidence="1">
    <location>
        <begin position="1"/>
        <end position="21"/>
    </location>
</feature>
<dbReference type="GeneID" id="39848747"/>
<protein>
    <recommendedName>
        <fullName evidence="2">DUF7552 domain-containing protein</fullName>
    </recommendedName>
</protein>
<dbReference type="Pfam" id="PF24422">
    <property type="entry name" value="DUF7552"/>
    <property type="match status" value="1"/>
</dbReference>
<evidence type="ECO:0000256" key="1">
    <source>
        <dbReference type="SAM" id="MobiDB-lite"/>
    </source>
</evidence>
<dbReference type="Proteomes" id="UP000296706">
    <property type="component" value="Chromosome"/>
</dbReference>
<dbReference type="EMBL" id="CP031310">
    <property type="protein sequence ID" value="QCC52042.1"/>
    <property type="molecule type" value="Genomic_DNA"/>
</dbReference>
<evidence type="ECO:0000313" key="3">
    <source>
        <dbReference type="EMBL" id="QCC52042.1"/>
    </source>
</evidence>
<gene>
    <name evidence="3" type="ORF">DV733_12765</name>
</gene>
<feature type="domain" description="DUF7552" evidence="2">
    <location>
        <begin position="23"/>
        <end position="97"/>
    </location>
</feature>
<dbReference type="OrthoDB" id="342580at2157"/>
<name>A0A4D6HG75_9EURY</name>
<evidence type="ECO:0000313" key="4">
    <source>
        <dbReference type="Proteomes" id="UP000296706"/>
    </source>
</evidence>
<dbReference type="RefSeq" id="WP_049994355.1">
    <property type="nucleotide sequence ID" value="NZ_CP031310.1"/>
</dbReference>
<reference evidence="3 4" key="1">
    <citation type="journal article" date="2019" name="Nat. Commun.">
        <title>A new type of DNA phosphorothioation-based antiviral system in archaea.</title>
        <authorList>
            <person name="Xiong L."/>
            <person name="Liu S."/>
            <person name="Chen S."/>
            <person name="Xiao Y."/>
            <person name="Zhu B."/>
            <person name="Gao Y."/>
            <person name="Zhang Y."/>
            <person name="Chen B."/>
            <person name="Luo J."/>
            <person name="Deng Z."/>
            <person name="Chen X."/>
            <person name="Wang L."/>
            <person name="Chen S."/>
        </authorList>
    </citation>
    <scope>NUCLEOTIDE SEQUENCE [LARGE SCALE GENOMIC DNA]</scope>
    <source>
        <strain evidence="3 4">CBA1105</strain>
    </source>
</reference>
<accession>A0A4D6HG75</accession>
<sequence>MAASDGSADLDDRTREAAAASATIRQARERIEAVAVDHGDFGVACKDTGCSPAPVTDVTFETFEAAELACLSARAYRSALRRLDPSLPEYDLVVCTTDEGAVEQVSVRKQTKGRRENGLPETSQSVTISGGATDEWLRVENAPVVHLRGSDSLLDDEFVTRQLESKLTEES</sequence>
<dbReference type="KEGG" id="hsn:DV733_12765"/>
<keyword evidence="4" id="KW-1185">Reference proteome</keyword>
<evidence type="ECO:0000259" key="2">
    <source>
        <dbReference type="Pfam" id="PF24422"/>
    </source>
</evidence>
<dbReference type="AlphaFoldDB" id="A0A4D6HG75"/>
<organism evidence="3 4">
    <name type="scientific">Halapricum salinum</name>
    <dbReference type="NCBI Taxonomy" id="1457250"/>
    <lineage>
        <taxon>Archaea</taxon>
        <taxon>Methanobacteriati</taxon>
        <taxon>Methanobacteriota</taxon>
        <taxon>Stenosarchaea group</taxon>
        <taxon>Halobacteria</taxon>
        <taxon>Halobacteriales</taxon>
        <taxon>Haloarculaceae</taxon>
        <taxon>Halapricum</taxon>
    </lineage>
</organism>